<name>A0ABS7E373_9GAMM</name>
<feature type="region of interest" description="Disordered" evidence="2">
    <location>
        <begin position="827"/>
        <end position="849"/>
    </location>
</feature>
<evidence type="ECO:0000313" key="5">
    <source>
        <dbReference type="EMBL" id="MBW8183616.1"/>
    </source>
</evidence>
<keyword evidence="1" id="KW-0378">Hydrolase</keyword>
<dbReference type="Proteomes" id="UP001195963">
    <property type="component" value="Unassembled WGS sequence"/>
</dbReference>
<proteinExistence type="predicted"/>
<keyword evidence="6" id="KW-1185">Reference proteome</keyword>
<dbReference type="InterPro" id="IPR001375">
    <property type="entry name" value="Peptidase_S9_cat"/>
</dbReference>
<dbReference type="SUPFAM" id="SSF53474">
    <property type="entry name" value="alpha/beta-Hydrolases"/>
    <property type="match status" value="1"/>
</dbReference>
<evidence type="ECO:0000256" key="3">
    <source>
        <dbReference type="SAM" id="SignalP"/>
    </source>
</evidence>
<gene>
    <name evidence="5" type="ORF">K0625_08040</name>
</gene>
<dbReference type="PANTHER" id="PTHR42776:SF28">
    <property type="entry name" value="GLUTAMYL ENDOPEPTIDASE, CHLOROPLASTIC-RELATED"/>
    <property type="match status" value="1"/>
</dbReference>
<evidence type="ECO:0000256" key="1">
    <source>
        <dbReference type="ARBA" id="ARBA00022801"/>
    </source>
</evidence>
<protein>
    <submittedName>
        <fullName evidence="5">Prolyl oligopeptidase family serine peptidase</fullName>
    </submittedName>
</protein>
<feature type="compositionally biased region" description="Polar residues" evidence="2">
    <location>
        <begin position="836"/>
        <end position="849"/>
    </location>
</feature>
<organism evidence="5 6">
    <name type="scientific">Shewanella nanhaiensis</name>
    <dbReference type="NCBI Taxonomy" id="2864872"/>
    <lineage>
        <taxon>Bacteria</taxon>
        <taxon>Pseudomonadati</taxon>
        <taxon>Pseudomonadota</taxon>
        <taxon>Gammaproteobacteria</taxon>
        <taxon>Alteromonadales</taxon>
        <taxon>Shewanellaceae</taxon>
        <taxon>Shewanella</taxon>
    </lineage>
</organism>
<feature type="domain" description="Peptidase S9 prolyl oligopeptidase catalytic" evidence="4">
    <location>
        <begin position="668"/>
        <end position="826"/>
    </location>
</feature>
<evidence type="ECO:0000259" key="4">
    <source>
        <dbReference type="Pfam" id="PF00326"/>
    </source>
</evidence>
<dbReference type="RefSeq" id="WP_220109220.1">
    <property type="nucleotide sequence ID" value="NZ_JAHZST010000004.1"/>
</dbReference>
<evidence type="ECO:0000256" key="2">
    <source>
        <dbReference type="SAM" id="MobiDB-lite"/>
    </source>
</evidence>
<accession>A0ABS7E373</accession>
<reference evidence="5 6" key="1">
    <citation type="submission" date="2021-07" db="EMBL/GenBank/DDBJ databases">
        <title>Shewanella sp. nov, isolated from SCS.</title>
        <authorList>
            <person name="Cao W.R."/>
        </authorList>
    </citation>
    <scope>NUCLEOTIDE SEQUENCE [LARGE SCALE GENOMIC DNA]</scope>
    <source>
        <strain evidence="5 6">NR704-98</strain>
    </source>
</reference>
<dbReference type="Pfam" id="PF00326">
    <property type="entry name" value="Peptidase_S9"/>
    <property type="match status" value="1"/>
</dbReference>
<comment type="caution">
    <text evidence="5">The sequence shown here is derived from an EMBL/GenBank/DDBJ whole genome shotgun (WGS) entry which is preliminary data.</text>
</comment>
<sequence>MFHPTFARYALIACSTLLIFTPPLFSSEYQLPSKPLQDVVKQTKKVSTRLSDNGQWLAILTPKTHPSIEHLAREELKLAGLRLSPKQLIPSRVKFSYLNIELVNLKQVNLSKSGADNTELSQAPISIEIPPSVELTNVQFSPDSRYLSFIGLSDTGADLYLYEIETKLTKVINPKRLNATLGLNYYWLNSSKGVITNLATKTPNIKTNSISITPNISETLGKKAPRRTYQDLLKNPSDEVRFSALTTSQLTLISLDGKTTNIGEPGINLSYQLSPDDNYLLVKRIAPPFSHMVKYYDFAQSVEIFYTSGKKLSTLASLESSEYRPPGSDSVRKGPRMIHWRSDKPSTLAFVKALDRGDSRVKASHRDQLLQLDAPFNLPPKPLVNTPWRISQITWGEQNRALITERHSDKKQMRVSFLNTEASSEPQLALWYQKAIRDTYKDPGKLYRTQAYNDGKPLGRVFHMENNTLLHYGLGASPQGYQPFLKSLTLKNIDEQPTDYLSNTLWRSSDKQLETVRYVIDLQPLTLVLNRQSNDTPSHLVLLDVESGKEKVLYRNPQSLNAFKGMSRQLVKYKREDGVPLSGVLYLPSNYKQEDGPLPVLMWAYPREYKNTEVASQVNYSENQYTQISAKGPVPFVANGFAVFDRVAMPIIGEGKDKPNDSFRTQLVNNAQAAIDTLVTMGVADRDRVAIGGHSYGAFMVANLLAHSDLFAAGIARSGAYNRSLTPFGFQHEKRNYWEAPSLYQQISPFTHADKIDEPLLLMHGEMDSNSGTYPMQSARLFKAIRGLGGQARLTTFPYESHSYKAKESILHMLWEQESWLEQHLQQPKLTGGSGRSNSKALTPQVSLH</sequence>
<dbReference type="Gene3D" id="3.40.50.1820">
    <property type="entry name" value="alpha/beta hydrolase"/>
    <property type="match status" value="1"/>
</dbReference>
<feature type="chain" id="PRO_5047253039" evidence="3">
    <location>
        <begin position="27"/>
        <end position="849"/>
    </location>
</feature>
<keyword evidence="3" id="KW-0732">Signal</keyword>
<dbReference type="InterPro" id="IPR029058">
    <property type="entry name" value="AB_hydrolase_fold"/>
</dbReference>
<dbReference type="EMBL" id="JAHZST010000004">
    <property type="protein sequence ID" value="MBW8183616.1"/>
    <property type="molecule type" value="Genomic_DNA"/>
</dbReference>
<dbReference type="PANTHER" id="PTHR42776">
    <property type="entry name" value="SERINE PEPTIDASE S9 FAMILY MEMBER"/>
    <property type="match status" value="1"/>
</dbReference>
<dbReference type="SUPFAM" id="SSF82171">
    <property type="entry name" value="DPP6 N-terminal domain-like"/>
    <property type="match status" value="1"/>
</dbReference>
<feature type="signal peptide" evidence="3">
    <location>
        <begin position="1"/>
        <end position="26"/>
    </location>
</feature>
<evidence type="ECO:0000313" key="6">
    <source>
        <dbReference type="Proteomes" id="UP001195963"/>
    </source>
</evidence>